<organism evidence="1 2">
    <name type="scientific">Candida maltosa (strain Xu316)</name>
    <name type="common">Yeast</name>
    <dbReference type="NCBI Taxonomy" id="1245528"/>
    <lineage>
        <taxon>Eukaryota</taxon>
        <taxon>Fungi</taxon>
        <taxon>Dikarya</taxon>
        <taxon>Ascomycota</taxon>
        <taxon>Saccharomycotina</taxon>
        <taxon>Pichiomycetes</taxon>
        <taxon>Debaryomycetaceae</taxon>
        <taxon>Candida/Lodderomyces clade</taxon>
        <taxon>Candida</taxon>
    </lineage>
</organism>
<dbReference type="AlphaFoldDB" id="M3HLT3"/>
<proteinExistence type="predicted"/>
<dbReference type="Proteomes" id="UP000011777">
    <property type="component" value="Unassembled WGS sequence"/>
</dbReference>
<gene>
    <name evidence="1" type="ORF">G210_1032</name>
</gene>
<reference evidence="1 2" key="1">
    <citation type="submission" date="2013-02" db="EMBL/GenBank/DDBJ databases">
        <title>Genome sequence of Candida maltosa Xu316, a potential industrial strain for xylitol and ethanol production.</title>
        <authorList>
            <person name="Yu J."/>
            <person name="Wang Q."/>
            <person name="Geng X."/>
            <person name="Bao W."/>
            <person name="He P."/>
            <person name="Cai J."/>
        </authorList>
    </citation>
    <scope>NUCLEOTIDE SEQUENCE [LARGE SCALE GENOMIC DNA]</scope>
    <source>
        <strain evidence="2">Xu316</strain>
    </source>
</reference>
<comment type="caution">
    <text evidence="1">The sequence shown here is derived from an EMBL/GenBank/DDBJ whole genome shotgun (WGS) entry which is preliminary data.</text>
</comment>
<accession>M3HLT3</accession>
<evidence type="ECO:0000313" key="2">
    <source>
        <dbReference type="Proteomes" id="UP000011777"/>
    </source>
</evidence>
<name>M3HLT3_CANMX</name>
<dbReference type="HOGENOM" id="CLU_3433109_0_0_1"/>
<protein>
    <submittedName>
        <fullName evidence="1">Uncharacterized protein</fullName>
    </submittedName>
</protein>
<keyword evidence="2" id="KW-1185">Reference proteome</keyword>
<dbReference type="EMBL" id="AOGT01001128">
    <property type="protein sequence ID" value="EMG48402.1"/>
    <property type="molecule type" value="Genomic_DNA"/>
</dbReference>
<sequence length="16" mass="1962">MFYKYPVSKKDTLEGR</sequence>
<evidence type="ECO:0000313" key="1">
    <source>
        <dbReference type="EMBL" id="EMG48402.1"/>
    </source>
</evidence>